<dbReference type="AlphaFoldDB" id="A0A0E0GZL4"/>
<keyword evidence="3" id="KW-1185">Reference proteome</keyword>
<evidence type="ECO:0000313" key="3">
    <source>
        <dbReference type="Proteomes" id="UP000006591"/>
    </source>
</evidence>
<dbReference type="Gramene" id="ONIVA04G07430.1">
    <property type="protein sequence ID" value="ONIVA04G07430.1"/>
    <property type="gene ID" value="ONIVA04G07430"/>
</dbReference>
<reference evidence="2" key="1">
    <citation type="submission" date="2015-04" db="UniProtKB">
        <authorList>
            <consortium name="EnsemblPlants"/>
        </authorList>
    </citation>
    <scope>IDENTIFICATION</scope>
    <source>
        <strain evidence="2">SL10</strain>
    </source>
</reference>
<evidence type="ECO:0000313" key="2">
    <source>
        <dbReference type="EnsemblPlants" id="ONIVA04G07430.1"/>
    </source>
</evidence>
<dbReference type="Proteomes" id="UP000006591">
    <property type="component" value="Chromosome 4"/>
</dbReference>
<name>A0A0E0GZL4_ORYNI</name>
<dbReference type="EnsemblPlants" id="ONIVA04G07430.1">
    <property type="protein sequence ID" value="ONIVA04G07430.1"/>
    <property type="gene ID" value="ONIVA04G07430"/>
</dbReference>
<dbReference type="HOGENOM" id="CLU_1930740_0_0_1"/>
<feature type="region of interest" description="Disordered" evidence="1">
    <location>
        <begin position="1"/>
        <end position="21"/>
    </location>
</feature>
<accession>A0A0E0GZL4</accession>
<evidence type="ECO:0000256" key="1">
    <source>
        <dbReference type="SAM" id="MobiDB-lite"/>
    </source>
</evidence>
<proteinExistence type="predicted"/>
<sequence>MSRDYRRRRHQRKGEKEMQDRDTSDCWRVETHMIAASFSCTHENETKQLYITICDCSQDCKDGPTGEELTEHIIWCKVCKNIFKMTGTLPRWVSNGIKALFRALAHGTLFRAPHVKPSVRKNRVRLPTFMPCRLDLFESG</sequence>
<feature type="compositionally biased region" description="Basic residues" evidence="1">
    <location>
        <begin position="1"/>
        <end position="13"/>
    </location>
</feature>
<reference evidence="2" key="2">
    <citation type="submission" date="2018-04" db="EMBL/GenBank/DDBJ databases">
        <title>OnivRS2 (Oryza nivara Reference Sequence Version 2).</title>
        <authorList>
            <person name="Zhang J."/>
            <person name="Kudrna D."/>
            <person name="Lee S."/>
            <person name="Talag J."/>
            <person name="Rajasekar S."/>
            <person name="Welchert J."/>
            <person name="Hsing Y.-I."/>
            <person name="Wing R.A."/>
        </authorList>
    </citation>
    <scope>NUCLEOTIDE SEQUENCE [LARGE SCALE GENOMIC DNA]</scope>
    <source>
        <strain evidence="2">SL10</strain>
    </source>
</reference>
<protein>
    <submittedName>
        <fullName evidence="2">Uncharacterized protein</fullName>
    </submittedName>
</protein>
<organism evidence="2">
    <name type="scientific">Oryza nivara</name>
    <name type="common">Indian wild rice</name>
    <name type="synonym">Oryza sativa f. spontanea</name>
    <dbReference type="NCBI Taxonomy" id="4536"/>
    <lineage>
        <taxon>Eukaryota</taxon>
        <taxon>Viridiplantae</taxon>
        <taxon>Streptophyta</taxon>
        <taxon>Embryophyta</taxon>
        <taxon>Tracheophyta</taxon>
        <taxon>Spermatophyta</taxon>
        <taxon>Magnoliopsida</taxon>
        <taxon>Liliopsida</taxon>
        <taxon>Poales</taxon>
        <taxon>Poaceae</taxon>
        <taxon>BOP clade</taxon>
        <taxon>Oryzoideae</taxon>
        <taxon>Oryzeae</taxon>
        <taxon>Oryzinae</taxon>
        <taxon>Oryza</taxon>
    </lineage>
</organism>